<dbReference type="AlphaFoldDB" id="A0A1P8THX0"/>
<feature type="signal peptide" evidence="1">
    <location>
        <begin position="1"/>
        <end position="26"/>
    </location>
</feature>
<dbReference type="EMBL" id="CP065959">
    <property type="protein sequence ID" value="QQC90511.1"/>
    <property type="molecule type" value="Genomic_DNA"/>
</dbReference>
<keyword evidence="4" id="KW-1185">Reference proteome</keyword>
<evidence type="ECO:0000313" key="5">
    <source>
        <dbReference type="Proteomes" id="UP000596130"/>
    </source>
</evidence>
<evidence type="ECO:0000313" key="2">
    <source>
        <dbReference type="EMBL" id="APY87195.1"/>
    </source>
</evidence>
<gene>
    <name evidence="2" type="ORF">A7J05_16945</name>
    <name evidence="3" type="ORF">I8755_20440</name>
</gene>
<feature type="chain" id="PRO_5043148561" description="ATP-binding protein" evidence="1">
    <location>
        <begin position="27"/>
        <end position="92"/>
    </location>
</feature>
<accession>A0A1P8THX0</accession>
<name>A0A1P8THX0_9ACTN</name>
<evidence type="ECO:0000313" key="3">
    <source>
        <dbReference type="EMBL" id="QQC90511.1"/>
    </source>
</evidence>
<dbReference type="KEGG" id="ssia:A7J05_16945"/>
<keyword evidence="1" id="KW-0732">Signal</keyword>
<protein>
    <recommendedName>
        <fullName evidence="6">ATP-binding protein</fullName>
    </recommendedName>
</protein>
<dbReference type="EMBL" id="CP015588">
    <property type="protein sequence ID" value="APY87195.1"/>
    <property type="molecule type" value="Genomic_DNA"/>
</dbReference>
<proteinExistence type="predicted"/>
<dbReference type="Proteomes" id="UP000187191">
    <property type="component" value="Chromosome"/>
</dbReference>
<evidence type="ECO:0000313" key="4">
    <source>
        <dbReference type="Proteomes" id="UP000187191"/>
    </source>
</evidence>
<evidence type="ECO:0008006" key="6">
    <source>
        <dbReference type="Google" id="ProtNLM"/>
    </source>
</evidence>
<dbReference type="OrthoDB" id="4336056at2"/>
<reference evidence="3 5" key="2">
    <citation type="submission" date="2020-12" db="EMBL/GenBank/DDBJ databases">
        <title>Identification and biosynthesis of polyene macrolides produced by Streptomyces alfalfae Men-myco-93-63.</title>
        <authorList>
            <person name="Liu D."/>
            <person name="Li Y."/>
            <person name="Liu L."/>
            <person name="Han X."/>
            <person name="Shen F."/>
        </authorList>
    </citation>
    <scope>NUCLEOTIDE SEQUENCE [LARGE SCALE GENOMIC DNA]</scope>
    <source>
        <strain evidence="3 5">Men-myco-93-63</strain>
    </source>
</reference>
<evidence type="ECO:0000256" key="1">
    <source>
        <dbReference type="SAM" id="SignalP"/>
    </source>
</evidence>
<sequence length="92" mass="8668">MKAMKAAAVLAGSLAIAGSAAVPAFAGAQAPSGPNGGLDDLASKGLEAATPVGTNMLNPKNSDSVANTVKGVVRGLSSEGPGKLIGGLPAGK</sequence>
<dbReference type="RefSeq" id="WP_062774713.1">
    <property type="nucleotide sequence ID" value="NZ_CP015588.1"/>
</dbReference>
<organism evidence="3 5">
    <name type="scientific">Streptomyces alfalfae</name>
    <dbReference type="NCBI Taxonomy" id="1642299"/>
    <lineage>
        <taxon>Bacteria</taxon>
        <taxon>Bacillati</taxon>
        <taxon>Actinomycetota</taxon>
        <taxon>Actinomycetes</taxon>
        <taxon>Kitasatosporales</taxon>
        <taxon>Streptomycetaceae</taxon>
        <taxon>Streptomyces</taxon>
    </lineage>
</organism>
<reference evidence="2 4" key="1">
    <citation type="submission" date="2016-05" db="EMBL/GenBank/DDBJ databases">
        <authorList>
            <person name="Gu J."/>
        </authorList>
    </citation>
    <scope>NUCLEOTIDE SEQUENCE [LARGE SCALE GENOMIC DNA]</scope>
    <source>
        <strain evidence="2 4">ACCC40021</strain>
    </source>
</reference>
<dbReference type="Proteomes" id="UP000596130">
    <property type="component" value="Chromosome"/>
</dbReference>